<protein>
    <submittedName>
        <fullName evidence="7">DNA-binding transcriptional LysR family regulator</fullName>
    </submittedName>
    <submittedName>
        <fullName evidence="6">LysR family transcriptional regulator</fullName>
    </submittedName>
</protein>
<keyword evidence="4" id="KW-0804">Transcription</keyword>
<dbReference type="Gene3D" id="3.40.190.290">
    <property type="match status" value="1"/>
</dbReference>
<dbReference type="SUPFAM" id="SSF46785">
    <property type="entry name" value="Winged helix' DNA-binding domain"/>
    <property type="match status" value="1"/>
</dbReference>
<reference evidence="6 9" key="2">
    <citation type="submission" date="2020-04" db="EMBL/GenBank/DDBJ databases">
        <title>Description of novel Gluconacetobacter.</title>
        <authorList>
            <person name="Sombolestani A."/>
        </authorList>
    </citation>
    <scope>NUCLEOTIDE SEQUENCE [LARGE SCALE GENOMIC DNA]</scope>
    <source>
        <strain evidence="6 9">LMG 1382</strain>
    </source>
</reference>
<dbReference type="Pfam" id="PF03466">
    <property type="entry name" value="LysR_substrate"/>
    <property type="match status" value="1"/>
</dbReference>
<dbReference type="OrthoDB" id="7333438at2"/>
<keyword evidence="3 7" id="KW-0238">DNA-binding</keyword>
<feature type="domain" description="HTH lysR-type" evidence="5">
    <location>
        <begin position="5"/>
        <end position="62"/>
    </location>
</feature>
<evidence type="ECO:0000313" key="9">
    <source>
        <dbReference type="Proteomes" id="UP000562982"/>
    </source>
</evidence>
<dbReference type="PANTHER" id="PTHR30537">
    <property type="entry name" value="HTH-TYPE TRANSCRIPTIONAL REGULATOR"/>
    <property type="match status" value="1"/>
</dbReference>
<gene>
    <name evidence="7" type="ORF">C7453_102218</name>
    <name evidence="6" type="ORF">HLH32_04375</name>
</gene>
<dbReference type="EMBL" id="QQAW01000002">
    <property type="protein sequence ID" value="RDI39430.1"/>
    <property type="molecule type" value="Genomic_DNA"/>
</dbReference>
<evidence type="ECO:0000256" key="1">
    <source>
        <dbReference type="ARBA" id="ARBA00009437"/>
    </source>
</evidence>
<dbReference type="PANTHER" id="PTHR30537:SF3">
    <property type="entry name" value="TRANSCRIPTIONAL REGULATORY PROTEIN"/>
    <property type="match status" value="1"/>
</dbReference>
<keyword evidence="8" id="KW-1185">Reference proteome</keyword>
<dbReference type="RefSeq" id="WP_114726311.1">
    <property type="nucleotide sequence ID" value="NZ_BJMI01000001.1"/>
</dbReference>
<evidence type="ECO:0000256" key="2">
    <source>
        <dbReference type="ARBA" id="ARBA00023015"/>
    </source>
</evidence>
<dbReference type="InterPro" id="IPR058163">
    <property type="entry name" value="LysR-type_TF_proteobact-type"/>
</dbReference>
<dbReference type="Pfam" id="PF00126">
    <property type="entry name" value="HTH_1"/>
    <property type="match status" value="1"/>
</dbReference>
<dbReference type="GO" id="GO:0043565">
    <property type="term" value="F:sequence-specific DNA binding"/>
    <property type="evidence" value="ECO:0007669"/>
    <property type="project" value="TreeGrafter"/>
</dbReference>
<dbReference type="InterPro" id="IPR036388">
    <property type="entry name" value="WH-like_DNA-bd_sf"/>
</dbReference>
<proteinExistence type="inferred from homology"/>
<dbReference type="InterPro" id="IPR005119">
    <property type="entry name" value="LysR_subst-bd"/>
</dbReference>
<organism evidence="7 8">
    <name type="scientific">Gluconacetobacter liquefaciens</name>
    <name type="common">Acetobacter liquefaciens</name>
    <dbReference type="NCBI Taxonomy" id="89584"/>
    <lineage>
        <taxon>Bacteria</taxon>
        <taxon>Pseudomonadati</taxon>
        <taxon>Pseudomonadota</taxon>
        <taxon>Alphaproteobacteria</taxon>
        <taxon>Acetobacterales</taxon>
        <taxon>Acetobacteraceae</taxon>
        <taxon>Gluconacetobacter</taxon>
    </lineage>
</organism>
<evidence type="ECO:0000313" key="6">
    <source>
        <dbReference type="EMBL" id="MBB2185626.1"/>
    </source>
</evidence>
<comment type="caution">
    <text evidence="7">The sequence shown here is derived from an EMBL/GenBank/DDBJ whole genome shotgun (WGS) entry which is preliminary data.</text>
</comment>
<name>A0A370G888_GLULI</name>
<comment type="similarity">
    <text evidence="1">Belongs to the LysR transcriptional regulatory family.</text>
</comment>
<dbReference type="InterPro" id="IPR000847">
    <property type="entry name" value="LysR_HTH_N"/>
</dbReference>
<dbReference type="Proteomes" id="UP000254958">
    <property type="component" value="Unassembled WGS sequence"/>
</dbReference>
<dbReference type="PROSITE" id="PS50931">
    <property type="entry name" value="HTH_LYSR"/>
    <property type="match status" value="1"/>
</dbReference>
<evidence type="ECO:0000259" key="5">
    <source>
        <dbReference type="PROSITE" id="PS50931"/>
    </source>
</evidence>
<dbReference type="Proteomes" id="UP000562982">
    <property type="component" value="Unassembled WGS sequence"/>
</dbReference>
<keyword evidence="2" id="KW-0805">Transcription regulation</keyword>
<accession>A0A370G888</accession>
<dbReference type="GO" id="GO:0003700">
    <property type="term" value="F:DNA-binding transcription factor activity"/>
    <property type="evidence" value="ECO:0007669"/>
    <property type="project" value="InterPro"/>
</dbReference>
<dbReference type="EMBL" id="JABEQI010000002">
    <property type="protein sequence ID" value="MBB2185626.1"/>
    <property type="molecule type" value="Genomic_DNA"/>
</dbReference>
<evidence type="ECO:0000256" key="3">
    <source>
        <dbReference type="ARBA" id="ARBA00023125"/>
    </source>
</evidence>
<evidence type="ECO:0000256" key="4">
    <source>
        <dbReference type="ARBA" id="ARBA00023163"/>
    </source>
</evidence>
<dbReference type="SUPFAM" id="SSF53850">
    <property type="entry name" value="Periplasmic binding protein-like II"/>
    <property type="match status" value="1"/>
</dbReference>
<dbReference type="GO" id="GO:0006351">
    <property type="term" value="P:DNA-templated transcription"/>
    <property type="evidence" value="ECO:0007669"/>
    <property type="project" value="TreeGrafter"/>
</dbReference>
<dbReference type="Gene3D" id="1.10.10.10">
    <property type="entry name" value="Winged helix-like DNA-binding domain superfamily/Winged helix DNA-binding domain"/>
    <property type="match status" value="1"/>
</dbReference>
<evidence type="ECO:0000313" key="7">
    <source>
        <dbReference type="EMBL" id="RDI39430.1"/>
    </source>
</evidence>
<evidence type="ECO:0000313" key="8">
    <source>
        <dbReference type="Proteomes" id="UP000254958"/>
    </source>
</evidence>
<sequence length="299" mass="33253">MKRGLDWRDLQYFLAVARGGSLSVAGRQLGVDHATVGRHIQSLEQAMDASLFERHLRGYAMTRQGERLLAAVEGMDKEAGRITETGEGGLSGTIRISALEGFANFFLAPRIGLLLANNPGLTVEMETIQQIVSLARRHADIAITLTPPSSNRFAGEELGEYSLFIYASPDYLARHAPIHTREDLAEHMFAGYVDELLFTRELDYQGAMGIPARAVRIQNSSIHAQMEAACSGLCLAVLPAFVAAARPQLVRILPETMTLRRIYWLVTRADERGTRRIHHLCTLLRREVEKERALFLGET</sequence>
<reference evidence="7 8" key="1">
    <citation type="submission" date="2018-07" db="EMBL/GenBank/DDBJ databases">
        <title>Genomic Encyclopedia of Type Strains, Phase IV (KMG-IV): sequencing the most valuable type-strain genomes for metagenomic binning, comparative biology and taxonomic classification.</title>
        <authorList>
            <person name="Goeker M."/>
        </authorList>
    </citation>
    <scope>NUCLEOTIDE SEQUENCE [LARGE SCALE GENOMIC DNA]</scope>
    <source>
        <strain evidence="7 8">DSM 5603</strain>
    </source>
</reference>
<dbReference type="InterPro" id="IPR036390">
    <property type="entry name" value="WH_DNA-bd_sf"/>
</dbReference>
<dbReference type="AlphaFoldDB" id="A0A370G888"/>